<organism evidence="3 4">
    <name type="scientific">Pleuronectes platessa</name>
    <name type="common">European plaice</name>
    <dbReference type="NCBI Taxonomy" id="8262"/>
    <lineage>
        <taxon>Eukaryota</taxon>
        <taxon>Metazoa</taxon>
        <taxon>Chordata</taxon>
        <taxon>Craniata</taxon>
        <taxon>Vertebrata</taxon>
        <taxon>Euteleostomi</taxon>
        <taxon>Actinopterygii</taxon>
        <taxon>Neopterygii</taxon>
        <taxon>Teleostei</taxon>
        <taxon>Neoteleostei</taxon>
        <taxon>Acanthomorphata</taxon>
        <taxon>Carangaria</taxon>
        <taxon>Pleuronectiformes</taxon>
        <taxon>Pleuronectoidei</taxon>
        <taxon>Pleuronectidae</taxon>
        <taxon>Pleuronectes</taxon>
    </lineage>
</organism>
<evidence type="ECO:0008006" key="5">
    <source>
        <dbReference type="Google" id="ProtNLM"/>
    </source>
</evidence>
<feature type="chain" id="PRO_5040236454" description="Secreted protein" evidence="2">
    <location>
        <begin position="20"/>
        <end position="172"/>
    </location>
</feature>
<dbReference type="AlphaFoldDB" id="A0A9N7Z6L8"/>
<dbReference type="Proteomes" id="UP001153269">
    <property type="component" value="Unassembled WGS sequence"/>
</dbReference>
<feature type="signal peptide" evidence="2">
    <location>
        <begin position="1"/>
        <end position="19"/>
    </location>
</feature>
<sequence length="172" mass="18640">MPNGLGELALVTLLPLCVSTSPALTTPPPPPHNAGEGMRGRGRRGRNSADAKASGLDVNSRAGRSSLTPSTSCPSACRGRDDSVLAAILLWRPDGKTEYRRRLLCQPRSVFIAGPRRHFGARPKDEREPRCHFSHRGTVPFVLSRPGTRGAVASSPERLLTEGNRLRRLQTC</sequence>
<keyword evidence="4" id="KW-1185">Reference proteome</keyword>
<feature type="region of interest" description="Disordered" evidence="1">
    <location>
        <begin position="21"/>
        <end position="77"/>
    </location>
</feature>
<comment type="caution">
    <text evidence="3">The sequence shown here is derived from an EMBL/GenBank/DDBJ whole genome shotgun (WGS) entry which is preliminary data.</text>
</comment>
<dbReference type="EMBL" id="CADEAL010004342">
    <property type="protein sequence ID" value="CAB1457438.1"/>
    <property type="molecule type" value="Genomic_DNA"/>
</dbReference>
<feature type="compositionally biased region" description="Polar residues" evidence="1">
    <location>
        <begin position="62"/>
        <end position="74"/>
    </location>
</feature>
<keyword evidence="2" id="KW-0732">Signal</keyword>
<name>A0A9N7Z6L8_PLEPL</name>
<evidence type="ECO:0000313" key="3">
    <source>
        <dbReference type="EMBL" id="CAB1457438.1"/>
    </source>
</evidence>
<evidence type="ECO:0000313" key="4">
    <source>
        <dbReference type="Proteomes" id="UP001153269"/>
    </source>
</evidence>
<accession>A0A9N7Z6L8</accession>
<proteinExistence type="predicted"/>
<protein>
    <recommendedName>
        <fullName evidence="5">Secreted protein</fullName>
    </recommendedName>
</protein>
<gene>
    <name evidence="3" type="ORF">PLEPLA_LOCUS45262</name>
</gene>
<evidence type="ECO:0000256" key="1">
    <source>
        <dbReference type="SAM" id="MobiDB-lite"/>
    </source>
</evidence>
<reference evidence="3" key="1">
    <citation type="submission" date="2020-03" db="EMBL/GenBank/DDBJ databases">
        <authorList>
            <person name="Weist P."/>
        </authorList>
    </citation>
    <scope>NUCLEOTIDE SEQUENCE</scope>
</reference>
<evidence type="ECO:0000256" key="2">
    <source>
        <dbReference type="SAM" id="SignalP"/>
    </source>
</evidence>